<comment type="caution">
    <text evidence="2">The sequence shown here is derived from an EMBL/GenBank/DDBJ whole genome shotgun (WGS) entry which is preliminary data.</text>
</comment>
<reference evidence="2 3" key="1">
    <citation type="submission" date="2013-07" db="EMBL/GenBank/DDBJ databases">
        <title>Comparative Genomic and Metabolomic Analysis of Twelve Strains of Pseudoalteromonas luteoviolacea.</title>
        <authorList>
            <person name="Vynne N.G."/>
            <person name="Mansson M."/>
            <person name="Gram L."/>
        </authorList>
    </citation>
    <scope>NUCLEOTIDE SEQUENCE [LARGE SCALE GENOMIC DNA]</scope>
    <source>
        <strain evidence="2 3">DSM 6061</strain>
    </source>
</reference>
<dbReference type="RefSeq" id="WP_081232418.1">
    <property type="nucleotide sequence ID" value="NZ_AQHB01000046.1"/>
</dbReference>
<dbReference type="PATRIC" id="fig|1365250.3.peg.2439"/>
<evidence type="ECO:0000313" key="2">
    <source>
        <dbReference type="EMBL" id="KZN38135.1"/>
    </source>
</evidence>
<evidence type="ECO:0000256" key="1">
    <source>
        <dbReference type="SAM" id="SignalP"/>
    </source>
</evidence>
<feature type="chain" id="PRO_5007882018" evidence="1">
    <location>
        <begin position="19"/>
        <end position="286"/>
    </location>
</feature>
<keyword evidence="3" id="KW-1185">Reference proteome</keyword>
<name>A0A166WVT9_9GAMM</name>
<feature type="signal peptide" evidence="1">
    <location>
        <begin position="1"/>
        <end position="18"/>
    </location>
</feature>
<gene>
    <name evidence="2" type="ORF">N475_16020</name>
</gene>
<sequence>MKNSLITILALLSLNTVAVPIIDSKEYKVMLSNTYFSNSNEPDIVNQVFRELADITLAATNKPLLGDSYLSKIRQVRFYDVQHACTLKKLGYIFRERTEKNQSEVTLKYRHVDLYMSHFEDVSSQHTDATTKLEADYSVTHSGLWKVVYGHSTKVPNTRNINEIKDINKHFDGFEHAYQLPDAMPLNLVSGLNVYERVYKGPTVDLGRQEAEFSITLWYQNESSNTPLVAELSFKYAEQQGDFSKTVTQRAAHLFESISNNLDYIDSTSMTKTQFVYHHQPNFCDE</sequence>
<keyword evidence="1" id="KW-0732">Signal</keyword>
<dbReference type="EMBL" id="AUYB01000102">
    <property type="protein sequence ID" value="KZN38135.1"/>
    <property type="molecule type" value="Genomic_DNA"/>
</dbReference>
<protein>
    <submittedName>
        <fullName evidence="2">Uncharacterized protein</fullName>
    </submittedName>
</protein>
<proteinExistence type="predicted"/>
<dbReference type="AlphaFoldDB" id="A0A166WVT9"/>
<accession>A0A166WVT9</accession>
<organism evidence="2 3">
    <name type="scientific">Pseudoalteromonas luteoviolacea DSM 6061</name>
    <dbReference type="NCBI Taxonomy" id="1365250"/>
    <lineage>
        <taxon>Bacteria</taxon>
        <taxon>Pseudomonadati</taxon>
        <taxon>Pseudomonadota</taxon>
        <taxon>Gammaproteobacteria</taxon>
        <taxon>Alteromonadales</taxon>
        <taxon>Pseudoalteromonadaceae</taxon>
        <taxon>Pseudoalteromonas</taxon>
    </lineage>
</organism>
<dbReference type="Proteomes" id="UP000076643">
    <property type="component" value="Unassembled WGS sequence"/>
</dbReference>
<evidence type="ECO:0000313" key="3">
    <source>
        <dbReference type="Proteomes" id="UP000076643"/>
    </source>
</evidence>